<keyword evidence="5 8" id="KW-0449">Lipoprotein</keyword>
<dbReference type="InterPro" id="IPR010920">
    <property type="entry name" value="LSM_dom_sf"/>
</dbReference>
<dbReference type="PANTHER" id="PTHR37011:SF1">
    <property type="entry name" value="POT FAMILY PEPTIDE TRANSPORT PROTEIN"/>
    <property type="match status" value="1"/>
</dbReference>
<dbReference type="EMBL" id="JSXC01000034">
    <property type="protein sequence ID" value="KHN51242.1"/>
    <property type="molecule type" value="Genomic_DNA"/>
</dbReference>
<comment type="caution">
    <text evidence="8">The sequence shown here is derived from an EMBL/GenBank/DDBJ whole genome shotgun (WGS) entry which is preliminary data.</text>
</comment>
<keyword evidence="9" id="KW-1185">Reference proteome</keyword>
<keyword evidence="1" id="KW-1003">Cell membrane</keyword>
<dbReference type="Gene3D" id="2.30.30.100">
    <property type="match status" value="1"/>
</dbReference>
<dbReference type="InterPro" id="IPR010305">
    <property type="entry name" value="YgdI/YgdR-like"/>
</dbReference>
<dbReference type="SUPFAM" id="SSF50182">
    <property type="entry name" value="Sm-like ribonucleoproteins"/>
    <property type="match status" value="1"/>
</dbReference>
<dbReference type="PANTHER" id="PTHR37011">
    <property type="entry name" value="POT FAMILY PEPTIDE TRANSPORT PROTEIN-RELATED"/>
    <property type="match status" value="1"/>
</dbReference>
<evidence type="ECO:0000313" key="8">
    <source>
        <dbReference type="EMBL" id="KHN51242.1"/>
    </source>
</evidence>
<accession>A0A7V8IJA9</accession>
<evidence type="ECO:0000256" key="5">
    <source>
        <dbReference type="ARBA" id="ARBA00023288"/>
    </source>
</evidence>
<name>A0A7V8IJA9_9GAMM</name>
<keyword evidence="3" id="KW-0472">Membrane</keyword>
<organism evidence="8 9">
    <name type="scientific">Pectobacterium fontis</name>
    <dbReference type="NCBI Taxonomy" id="2558042"/>
    <lineage>
        <taxon>Bacteria</taxon>
        <taxon>Pseudomonadati</taxon>
        <taxon>Pseudomonadota</taxon>
        <taxon>Gammaproteobacteria</taxon>
        <taxon>Enterobacterales</taxon>
        <taxon>Pectobacteriaceae</taxon>
        <taxon>Pectobacterium</taxon>
    </lineage>
</organism>
<evidence type="ECO:0000313" key="9">
    <source>
        <dbReference type="Proteomes" id="UP000053038"/>
    </source>
</evidence>
<sequence>MKIRMKMAVTLALLFTLTGCSSDYVMATKEGQMLLTQGKPVLDNDTGLLSYTDEQGNQKQINSAQISQIVQR</sequence>
<dbReference type="NCBIfam" id="NF033216">
    <property type="entry name" value="lipo_YgdI_YgdR"/>
    <property type="match status" value="1"/>
</dbReference>
<dbReference type="Proteomes" id="UP000053038">
    <property type="component" value="Unassembled WGS sequence"/>
</dbReference>
<protein>
    <submittedName>
        <fullName evidence="8">Lipoprotein</fullName>
    </submittedName>
</protein>
<gene>
    <name evidence="8" type="ORF">OI69_11665</name>
</gene>
<evidence type="ECO:0000256" key="6">
    <source>
        <dbReference type="SAM" id="SignalP"/>
    </source>
</evidence>
<feature type="domain" description="Lipoprotein YgdI/YgdR-like SH3-like" evidence="7">
    <location>
        <begin position="23"/>
        <end position="70"/>
    </location>
</feature>
<keyword evidence="4" id="KW-0564">Palmitate</keyword>
<dbReference type="PROSITE" id="PS51257">
    <property type="entry name" value="PROKAR_LIPOPROTEIN"/>
    <property type="match status" value="1"/>
</dbReference>
<reference evidence="8 9" key="1">
    <citation type="submission" date="2014-10" db="EMBL/GenBank/DDBJ databases">
        <title>Genome sequence of Pectobacterium carotovorum M022.</title>
        <authorList>
            <person name="Chan K.-G."/>
            <person name="Tan W.-S."/>
        </authorList>
    </citation>
    <scope>NUCLEOTIDE SEQUENCE [LARGE SCALE GENOMIC DNA]</scope>
    <source>
        <strain evidence="8 9">M022</strain>
    </source>
</reference>
<proteinExistence type="predicted"/>
<evidence type="ECO:0000256" key="1">
    <source>
        <dbReference type="ARBA" id="ARBA00022475"/>
    </source>
</evidence>
<dbReference type="Pfam" id="PF06004">
    <property type="entry name" value="DUF903"/>
    <property type="match status" value="1"/>
</dbReference>
<feature type="signal peptide" evidence="6">
    <location>
        <begin position="1"/>
        <end position="21"/>
    </location>
</feature>
<evidence type="ECO:0000259" key="7">
    <source>
        <dbReference type="Pfam" id="PF06004"/>
    </source>
</evidence>
<dbReference type="AlphaFoldDB" id="A0A7V8IJA9"/>
<evidence type="ECO:0000256" key="4">
    <source>
        <dbReference type="ARBA" id="ARBA00023139"/>
    </source>
</evidence>
<evidence type="ECO:0000256" key="2">
    <source>
        <dbReference type="ARBA" id="ARBA00022729"/>
    </source>
</evidence>
<feature type="chain" id="PRO_5030790485" evidence="6">
    <location>
        <begin position="22"/>
        <end position="72"/>
    </location>
</feature>
<dbReference type="InterPro" id="IPR047807">
    <property type="entry name" value="YgdI/YgdR-like_SH3-like"/>
</dbReference>
<keyword evidence="2 6" id="KW-0732">Signal</keyword>
<evidence type="ECO:0000256" key="3">
    <source>
        <dbReference type="ARBA" id="ARBA00023136"/>
    </source>
</evidence>